<organism evidence="2 3">
    <name type="scientific">Fibrella rubiginis</name>
    <dbReference type="NCBI Taxonomy" id="2817060"/>
    <lineage>
        <taxon>Bacteria</taxon>
        <taxon>Pseudomonadati</taxon>
        <taxon>Bacteroidota</taxon>
        <taxon>Cytophagia</taxon>
        <taxon>Cytophagales</taxon>
        <taxon>Spirosomataceae</taxon>
        <taxon>Fibrella</taxon>
    </lineage>
</organism>
<dbReference type="AlphaFoldDB" id="A0A939K2M0"/>
<protein>
    <recommendedName>
        <fullName evidence="1">ABC-three component systems C-terminal domain-containing protein</fullName>
    </recommendedName>
</protein>
<keyword evidence="3" id="KW-1185">Reference proteome</keyword>
<dbReference type="Proteomes" id="UP000664034">
    <property type="component" value="Unassembled WGS sequence"/>
</dbReference>
<evidence type="ECO:0000313" key="3">
    <source>
        <dbReference type="Proteomes" id="UP000664034"/>
    </source>
</evidence>
<dbReference type="InterPro" id="IPR046913">
    <property type="entry name" value="ABC-3C_CTD7"/>
</dbReference>
<dbReference type="Pfam" id="PF20283">
    <property type="entry name" value="CTD7"/>
    <property type="match status" value="1"/>
</dbReference>
<proteinExistence type="predicted"/>
<dbReference type="RefSeq" id="WP_207365887.1">
    <property type="nucleotide sequence ID" value="NZ_JAFMYV010000009.1"/>
</dbReference>
<sequence>MNTPFSAGPQAIGYLYQARYSLYELLSQEQLDSGIRIECLDDISVETTDVIKLDQLKHHVKKSVNITDSSVELWKTIRVWSDSLLQGKWRPEDVTLSLITTASAVSGSAAEFLRPRYNRNEEKALTILLEISRNSSNKNLKSSFDSFRSLTNIQQRRLIKSIHILDDADNIRDIVSKIKLKLSRSAYGNHIDSLYERLEGWWFDKVVEQLLADSSYPIMLDELNQKIVSISEQFKRDSLPIDYALEEPELKYFTNKDDRVFVHQLNHIKINAKRVRFAILDYYRAFEQRSRWTRESLIIDDELINYEKRLKEEWERCVANLEDGMLYQSKDDDCIMFGREVFNWMESSKIPIRNNMPISHEYVTRGSFHMLADLDPPSVYWHPKFLGFLENVININESK</sequence>
<gene>
    <name evidence="2" type="ORF">J2I47_17480</name>
</gene>
<name>A0A939K2M0_9BACT</name>
<accession>A0A939K2M0</accession>
<evidence type="ECO:0000259" key="1">
    <source>
        <dbReference type="Pfam" id="PF20283"/>
    </source>
</evidence>
<dbReference type="EMBL" id="JAFMYV010000009">
    <property type="protein sequence ID" value="MBO0938347.1"/>
    <property type="molecule type" value="Genomic_DNA"/>
</dbReference>
<comment type="caution">
    <text evidence="2">The sequence shown here is derived from an EMBL/GenBank/DDBJ whole genome shotgun (WGS) entry which is preliminary data.</text>
</comment>
<feature type="domain" description="ABC-three component systems C-terminal" evidence="1">
    <location>
        <begin position="261"/>
        <end position="386"/>
    </location>
</feature>
<reference evidence="2" key="1">
    <citation type="submission" date="2021-03" db="EMBL/GenBank/DDBJ databases">
        <title>Fibrella sp. HMF5335 genome sequencing and assembly.</title>
        <authorList>
            <person name="Kang H."/>
            <person name="Kim H."/>
            <person name="Bae S."/>
            <person name="Joh K."/>
        </authorList>
    </citation>
    <scope>NUCLEOTIDE SEQUENCE</scope>
    <source>
        <strain evidence="2">HMF5335</strain>
    </source>
</reference>
<evidence type="ECO:0000313" key="2">
    <source>
        <dbReference type="EMBL" id="MBO0938347.1"/>
    </source>
</evidence>